<dbReference type="EMBL" id="CP117411">
    <property type="protein sequence ID" value="WCT73144.1"/>
    <property type="molecule type" value="Genomic_DNA"/>
</dbReference>
<name>A0ABY7TJ21_9SPHN</name>
<dbReference type="InterPro" id="IPR037873">
    <property type="entry name" value="BamE-like"/>
</dbReference>
<dbReference type="InterPro" id="IPR007450">
    <property type="entry name" value="BamE_dom"/>
</dbReference>
<evidence type="ECO:0000259" key="3">
    <source>
        <dbReference type="Pfam" id="PF04355"/>
    </source>
</evidence>
<dbReference type="Pfam" id="PF04355">
    <property type="entry name" value="BamE"/>
    <property type="match status" value="1"/>
</dbReference>
<keyword evidence="1" id="KW-0732">Signal</keyword>
<dbReference type="Proteomes" id="UP001220395">
    <property type="component" value="Chromosome"/>
</dbReference>
<proteinExistence type="predicted"/>
<keyword evidence="2" id="KW-0472">Membrane</keyword>
<protein>
    <submittedName>
        <fullName evidence="4">Outer membrane protein assembly factor BamE</fullName>
    </submittedName>
</protein>
<evidence type="ECO:0000256" key="1">
    <source>
        <dbReference type="ARBA" id="ARBA00022729"/>
    </source>
</evidence>
<dbReference type="RefSeq" id="WP_273687154.1">
    <property type="nucleotide sequence ID" value="NZ_CP117411.1"/>
</dbReference>
<dbReference type="Gene3D" id="3.30.1450.10">
    <property type="match status" value="1"/>
</dbReference>
<gene>
    <name evidence="4" type="primary">bamE</name>
    <name evidence="4" type="ORF">PQ455_16210</name>
</gene>
<evidence type="ECO:0000256" key="2">
    <source>
        <dbReference type="ARBA" id="ARBA00023136"/>
    </source>
</evidence>
<organism evidence="4 5">
    <name type="scientific">Sphingomonas naphthae</name>
    <dbReference type="NCBI Taxonomy" id="1813468"/>
    <lineage>
        <taxon>Bacteria</taxon>
        <taxon>Pseudomonadati</taxon>
        <taxon>Pseudomonadota</taxon>
        <taxon>Alphaproteobacteria</taxon>
        <taxon>Sphingomonadales</taxon>
        <taxon>Sphingomonadaceae</taxon>
        <taxon>Sphingomonas</taxon>
    </lineage>
</organism>
<evidence type="ECO:0000313" key="4">
    <source>
        <dbReference type="EMBL" id="WCT73144.1"/>
    </source>
</evidence>
<evidence type="ECO:0000313" key="5">
    <source>
        <dbReference type="Proteomes" id="UP001220395"/>
    </source>
</evidence>
<sequence length="160" mass="16926">MAALLVHRAFHGVALAALVLAGGCTRIRDHKGYVVDSTLIDTVRPGVDNRDSVAKTLGNPTLRSQFDGGSDWYYLARDTRQLAFSNPRPVTQMLMTVKFDSTGNVTSVGKSGLERVASISPAGGKTPTLGRNRSFFQELFGNIGSVGASGRSGGTADNPQ</sequence>
<feature type="domain" description="Outer membrane protein assembly factor BamE" evidence="3">
    <location>
        <begin position="32"/>
        <end position="108"/>
    </location>
</feature>
<reference evidence="4 5" key="1">
    <citation type="submission" date="2023-02" db="EMBL/GenBank/DDBJ databases">
        <title>Genome sequence of Sphingomonas naphthae.</title>
        <authorList>
            <person name="Kim S."/>
            <person name="Heo J."/>
            <person name="Kwon S.-W."/>
        </authorList>
    </citation>
    <scope>NUCLEOTIDE SEQUENCE [LARGE SCALE GENOMIC DNA]</scope>
    <source>
        <strain evidence="4 5">KACC 18716</strain>
    </source>
</reference>
<accession>A0ABY7TJ21</accession>
<keyword evidence="5" id="KW-1185">Reference proteome</keyword>